<protein>
    <submittedName>
        <fullName evidence="2">Uncharacterized protein</fullName>
    </submittedName>
</protein>
<gene>
    <name evidence="2" type="ORF">Taro_054587</name>
</gene>
<feature type="region of interest" description="Disordered" evidence="1">
    <location>
        <begin position="55"/>
        <end position="76"/>
    </location>
</feature>
<evidence type="ECO:0000313" key="2">
    <source>
        <dbReference type="EMBL" id="MQM21546.1"/>
    </source>
</evidence>
<proteinExistence type="predicted"/>
<dbReference type="AlphaFoldDB" id="A0A843XQH6"/>
<keyword evidence="3" id="KW-1185">Reference proteome</keyword>
<dbReference type="Proteomes" id="UP000652761">
    <property type="component" value="Unassembled WGS sequence"/>
</dbReference>
<organism evidence="2 3">
    <name type="scientific">Colocasia esculenta</name>
    <name type="common">Wild taro</name>
    <name type="synonym">Arum esculentum</name>
    <dbReference type="NCBI Taxonomy" id="4460"/>
    <lineage>
        <taxon>Eukaryota</taxon>
        <taxon>Viridiplantae</taxon>
        <taxon>Streptophyta</taxon>
        <taxon>Embryophyta</taxon>
        <taxon>Tracheophyta</taxon>
        <taxon>Spermatophyta</taxon>
        <taxon>Magnoliopsida</taxon>
        <taxon>Liliopsida</taxon>
        <taxon>Araceae</taxon>
        <taxon>Aroideae</taxon>
        <taxon>Colocasieae</taxon>
        <taxon>Colocasia</taxon>
    </lineage>
</organism>
<accession>A0A843XQH6</accession>
<evidence type="ECO:0000256" key="1">
    <source>
        <dbReference type="SAM" id="MobiDB-lite"/>
    </source>
</evidence>
<evidence type="ECO:0000313" key="3">
    <source>
        <dbReference type="Proteomes" id="UP000652761"/>
    </source>
</evidence>
<dbReference type="EMBL" id="NMUH01011188">
    <property type="protein sequence ID" value="MQM21546.1"/>
    <property type="molecule type" value="Genomic_DNA"/>
</dbReference>
<name>A0A843XQH6_COLES</name>
<sequence>MVTTPRSVATCSLSRRADPSRLGAHRFKIEAGAPFSPSPLSLFFFFLLLPPPSSLFSGGETSQQLQGARRAEETGW</sequence>
<comment type="caution">
    <text evidence="2">The sequence shown here is derived from an EMBL/GenBank/DDBJ whole genome shotgun (WGS) entry which is preliminary data.</text>
</comment>
<reference evidence="2" key="1">
    <citation type="submission" date="2017-07" db="EMBL/GenBank/DDBJ databases">
        <title>Taro Niue Genome Assembly and Annotation.</title>
        <authorList>
            <person name="Atibalentja N."/>
            <person name="Keating K."/>
            <person name="Fields C.J."/>
        </authorList>
    </citation>
    <scope>NUCLEOTIDE SEQUENCE</scope>
    <source>
        <strain evidence="2">Niue_2</strain>
        <tissue evidence="2">Leaf</tissue>
    </source>
</reference>